<dbReference type="GO" id="GO:0020037">
    <property type="term" value="F:heme binding"/>
    <property type="evidence" value="ECO:0007669"/>
    <property type="project" value="InterPro"/>
</dbReference>
<comment type="cofactor">
    <cofactor evidence="2">
        <name>heme c</name>
        <dbReference type="ChEBI" id="CHEBI:61717"/>
    </cofactor>
    <text evidence="2">Binds 4 heme c groups covalently per monomer.</text>
</comment>
<dbReference type="InterPro" id="IPR002322">
    <property type="entry name" value="Cyt_c_III"/>
</dbReference>
<dbReference type="GO" id="GO:0046872">
    <property type="term" value="F:metal ion binding"/>
    <property type="evidence" value="ECO:0007669"/>
    <property type="project" value="UniProtKB-KW"/>
</dbReference>
<keyword evidence="2" id="KW-0408">Iron</keyword>
<dbReference type="GO" id="GO:0009055">
    <property type="term" value="F:electron transfer activity"/>
    <property type="evidence" value="ECO:0007669"/>
    <property type="project" value="InterPro"/>
</dbReference>
<keyword evidence="6" id="KW-1185">Reference proteome</keyword>
<name>A0A518BH09_9BACT</name>
<evidence type="ECO:0000256" key="2">
    <source>
        <dbReference type="PIRSR" id="PIRSR602322-1"/>
    </source>
</evidence>
<feature type="binding site" description="covalent" evidence="2">
    <location>
        <position position="85"/>
    </location>
    <ligand>
        <name>heme c</name>
        <dbReference type="ChEBI" id="CHEBI:61717"/>
        <label>2</label>
    </ligand>
</feature>
<dbReference type="PANTHER" id="PTHR39425:SF1">
    <property type="entry name" value="CYTOCHROME C7-LIKE DOMAIN-CONTAINING PROTEIN"/>
    <property type="match status" value="1"/>
</dbReference>
<feature type="binding site" description="axial binding residue" evidence="2">
    <location>
        <position position="56"/>
    </location>
    <ligand>
        <name>heme c</name>
        <dbReference type="ChEBI" id="CHEBI:61717"/>
        <label>1</label>
    </ligand>
    <ligandPart>
        <name>Fe</name>
        <dbReference type="ChEBI" id="CHEBI:18248"/>
    </ligandPart>
</feature>
<dbReference type="InterPro" id="IPR029467">
    <property type="entry name" value="Cyt_c7-like"/>
</dbReference>
<dbReference type="PRINTS" id="PR00609">
    <property type="entry name" value="CYTOCHROMEC3"/>
</dbReference>
<dbReference type="KEGG" id="pbap:Pla133_13340"/>
<dbReference type="AlphaFoldDB" id="A0A518BH09"/>
<feature type="binding site" description="axial binding residue" evidence="2">
    <location>
        <position position="118"/>
    </location>
    <ligand>
        <name>heme c</name>
        <dbReference type="ChEBI" id="CHEBI:61717"/>
        <label>3</label>
    </ligand>
    <ligandPart>
        <name>Fe</name>
        <dbReference type="ChEBI" id="CHEBI:18248"/>
    </ligandPart>
</feature>
<feature type="domain" description="Cytochrome c7-like" evidence="4">
    <location>
        <begin position="125"/>
        <end position="213"/>
    </location>
</feature>
<dbReference type="PANTHER" id="PTHR39425">
    <property type="entry name" value="LIPOPROTEIN CYTOCHROME C"/>
    <property type="match status" value="1"/>
</dbReference>
<proteinExistence type="predicted"/>
<evidence type="ECO:0000313" key="6">
    <source>
        <dbReference type="Proteomes" id="UP000316921"/>
    </source>
</evidence>
<dbReference type="Gene3D" id="3.90.10.10">
    <property type="entry name" value="Cytochrome C3"/>
    <property type="match status" value="2"/>
</dbReference>
<feature type="binding site" description="covalent" evidence="2">
    <location>
        <position position="64"/>
    </location>
    <ligand>
        <name>heme c</name>
        <dbReference type="ChEBI" id="CHEBI:61717"/>
        <label>1</label>
    </ligand>
</feature>
<feature type="binding site" description="axial binding residue" evidence="2">
    <location>
        <position position="68"/>
    </location>
    <ligand>
        <name>heme c</name>
        <dbReference type="ChEBI" id="CHEBI:61717"/>
        <label>1</label>
    </ligand>
    <ligandPart>
        <name>Fe</name>
        <dbReference type="ChEBI" id="CHEBI:18248"/>
    </ligandPart>
</feature>
<evidence type="ECO:0000313" key="5">
    <source>
        <dbReference type="EMBL" id="QDU66267.1"/>
    </source>
</evidence>
<reference evidence="5 6" key="1">
    <citation type="submission" date="2019-02" db="EMBL/GenBank/DDBJ databases">
        <title>Deep-cultivation of Planctomycetes and their phenomic and genomic characterization uncovers novel biology.</title>
        <authorList>
            <person name="Wiegand S."/>
            <person name="Jogler M."/>
            <person name="Boedeker C."/>
            <person name="Pinto D."/>
            <person name="Vollmers J."/>
            <person name="Rivas-Marin E."/>
            <person name="Kohn T."/>
            <person name="Peeters S.H."/>
            <person name="Heuer A."/>
            <person name="Rast P."/>
            <person name="Oberbeckmann S."/>
            <person name="Bunk B."/>
            <person name="Jeske O."/>
            <person name="Meyerdierks A."/>
            <person name="Storesund J.E."/>
            <person name="Kallscheuer N."/>
            <person name="Luecker S."/>
            <person name="Lage O.M."/>
            <person name="Pohl T."/>
            <person name="Merkel B.J."/>
            <person name="Hornburger P."/>
            <person name="Mueller R.-W."/>
            <person name="Bruemmer F."/>
            <person name="Labrenz M."/>
            <person name="Spormann A.M."/>
            <person name="Op den Camp H."/>
            <person name="Overmann J."/>
            <person name="Amann R."/>
            <person name="Jetten M.S.M."/>
            <person name="Mascher T."/>
            <person name="Medema M.H."/>
            <person name="Devos D.P."/>
            <person name="Kaster A.-K."/>
            <person name="Ovreas L."/>
            <person name="Rohde M."/>
            <person name="Galperin M.Y."/>
            <person name="Jogler C."/>
        </authorList>
    </citation>
    <scope>NUCLEOTIDE SEQUENCE [LARGE SCALE GENOMIC DNA]</scope>
    <source>
        <strain evidence="5 6">Pla133</strain>
    </source>
</reference>
<keyword evidence="3" id="KW-1133">Transmembrane helix</keyword>
<dbReference type="InterPro" id="IPR036280">
    <property type="entry name" value="Multihaem_cyt_sf"/>
</dbReference>
<dbReference type="SUPFAM" id="SSF48695">
    <property type="entry name" value="Multiheme cytochromes"/>
    <property type="match status" value="1"/>
</dbReference>
<dbReference type="CDD" id="cd08168">
    <property type="entry name" value="Cytochrom_C3"/>
    <property type="match status" value="1"/>
</dbReference>
<keyword evidence="1 2" id="KW-0479">Metal-binding</keyword>
<dbReference type="Pfam" id="PF14522">
    <property type="entry name" value="Cytochrome_C7"/>
    <property type="match status" value="1"/>
</dbReference>
<feature type="binding site" description="covalent" evidence="2">
    <location>
        <position position="67"/>
    </location>
    <ligand>
        <name>heme c</name>
        <dbReference type="ChEBI" id="CHEBI:61717"/>
        <label>1</label>
    </ligand>
</feature>
<keyword evidence="3" id="KW-0472">Membrane</keyword>
<gene>
    <name evidence="5" type="ORF">Pla133_13340</name>
</gene>
<dbReference type="Proteomes" id="UP000316921">
    <property type="component" value="Chromosome"/>
</dbReference>
<sequence length="213" mass="24154">MFHFPSWTLTLRDMSGGVLLLAPLYVIGLVWFGASPKTTDAGYQPTQPIPYSHKLHAGDLKIDCRYCHNTVEDAAHSAVPPTATCMNCHSMIFTESHKLTPLRESFETGEPIEWVRIHDLPDYAYFNHSAHVNRGVGCVSCHGRVDKMEVVWQHEPLSMGWCLDCHREPELHLRPQSEITNMDWAPANQREIGQRLKELNGINPPTNCSTCHR</sequence>
<feature type="transmembrane region" description="Helical" evidence="3">
    <location>
        <begin position="14"/>
        <end position="34"/>
    </location>
</feature>
<feature type="binding site" description="axial binding residue" evidence="2">
    <location>
        <position position="53"/>
    </location>
    <ligand>
        <name>heme c</name>
        <dbReference type="ChEBI" id="CHEBI:61717"/>
        <label>1</label>
    </ligand>
    <ligandPart>
        <name>Fe</name>
        <dbReference type="ChEBI" id="CHEBI:18248"/>
    </ligandPart>
</feature>
<evidence type="ECO:0000256" key="3">
    <source>
        <dbReference type="SAM" id="Phobius"/>
    </source>
</evidence>
<keyword evidence="3" id="KW-0812">Transmembrane</keyword>
<organism evidence="5 6">
    <name type="scientific">Engelhardtia mirabilis</name>
    <dbReference type="NCBI Taxonomy" id="2528011"/>
    <lineage>
        <taxon>Bacteria</taxon>
        <taxon>Pseudomonadati</taxon>
        <taxon>Planctomycetota</taxon>
        <taxon>Planctomycetia</taxon>
        <taxon>Planctomycetia incertae sedis</taxon>
        <taxon>Engelhardtia</taxon>
    </lineage>
</organism>
<protein>
    <recommendedName>
        <fullName evidence="4">Cytochrome c7-like domain-containing protein</fullName>
    </recommendedName>
</protein>
<keyword evidence="2" id="KW-0349">Heme</keyword>
<evidence type="ECO:0000256" key="1">
    <source>
        <dbReference type="ARBA" id="ARBA00022723"/>
    </source>
</evidence>
<accession>A0A518BH09</accession>
<dbReference type="RefSeq" id="WP_145063685.1">
    <property type="nucleotide sequence ID" value="NZ_CP036287.1"/>
</dbReference>
<dbReference type="EMBL" id="CP036287">
    <property type="protein sequence ID" value="QDU66267.1"/>
    <property type="molecule type" value="Genomic_DNA"/>
</dbReference>
<evidence type="ECO:0000259" key="4">
    <source>
        <dbReference type="Pfam" id="PF14522"/>
    </source>
</evidence>